<dbReference type="InterPro" id="IPR036852">
    <property type="entry name" value="Peptidase_S8/S53_dom_sf"/>
</dbReference>
<evidence type="ECO:0000256" key="1">
    <source>
        <dbReference type="SAM" id="MobiDB-lite"/>
    </source>
</evidence>
<dbReference type="Proteomes" id="UP000824998">
    <property type="component" value="Unassembled WGS sequence"/>
</dbReference>
<feature type="compositionally biased region" description="Low complexity" evidence="1">
    <location>
        <begin position="387"/>
        <end position="397"/>
    </location>
</feature>
<protein>
    <recommendedName>
        <fullName evidence="4">Peptidase S8/S53 domain-containing protein</fullName>
    </recommendedName>
</protein>
<dbReference type="OrthoDB" id="1896086at2759"/>
<proteinExistence type="predicted"/>
<feature type="region of interest" description="Disordered" evidence="1">
    <location>
        <begin position="1"/>
        <end position="33"/>
    </location>
</feature>
<feature type="region of interest" description="Disordered" evidence="1">
    <location>
        <begin position="294"/>
        <end position="314"/>
    </location>
</feature>
<feature type="region of interest" description="Disordered" evidence="1">
    <location>
        <begin position="569"/>
        <end position="598"/>
    </location>
</feature>
<dbReference type="GO" id="GO:0006508">
    <property type="term" value="P:proteolysis"/>
    <property type="evidence" value="ECO:0007669"/>
    <property type="project" value="InterPro"/>
</dbReference>
<organism evidence="2 3">
    <name type="scientific">Amylocarpus encephaloides</name>
    <dbReference type="NCBI Taxonomy" id="45428"/>
    <lineage>
        <taxon>Eukaryota</taxon>
        <taxon>Fungi</taxon>
        <taxon>Dikarya</taxon>
        <taxon>Ascomycota</taxon>
        <taxon>Pezizomycotina</taxon>
        <taxon>Leotiomycetes</taxon>
        <taxon>Helotiales</taxon>
        <taxon>Helotiales incertae sedis</taxon>
        <taxon>Amylocarpus</taxon>
    </lineage>
</organism>
<keyword evidence="3" id="KW-1185">Reference proteome</keyword>
<dbReference type="SUPFAM" id="SSF52743">
    <property type="entry name" value="Subtilisin-like"/>
    <property type="match status" value="1"/>
</dbReference>
<accession>A0A9P8C3U0</accession>
<evidence type="ECO:0008006" key="4">
    <source>
        <dbReference type="Google" id="ProtNLM"/>
    </source>
</evidence>
<feature type="region of interest" description="Disordered" evidence="1">
    <location>
        <begin position="372"/>
        <end position="397"/>
    </location>
</feature>
<sequence length="727" mass="76505">MGSLTIVRLPQRTPTPEEEEERKKDPLKPELGMATGSLEDGLLQISEIIHENNNGPDCVINLSLGSNYPAPRIVAGDPKWTTLPTTPDHPFRALYAVLQELLIAGVSIVVAAGSERGQYAVNSGFGADDKLLRSIPSIWSSEDLPLIVVGAAEMDGERASYQPYKANPPFWPSASVDVYAPTGVGVTCEGGDAAVNRYTFGSSIATATVSGLLLYFKGTSGHRTRVKELLGAQNGSPKDWVKLWKQYVVGKAWQRETIWNVINSPEHHVKMIYNNEVPLTGPTEFACPAVPPFKRQQPGGAEHPACTLPEKSTSPHDGLAIASAAAASASSVAFNRSMGSVQSATSKASATSHNISSLAASLSKASLSSSLSATSSRSEESKMLTQSKASNASSASVASVRSGASKVSAQSKASNASSASVASVRSGASKVSAQSKASNASSASVASVRSGASKVSAQSKASIGSAHSKASIASVASEVSKQSAQRQSSAASVKSLSSRASVALTGLGAFASAIGTGKTASMTSSASESAASIENASFLGLLSAMSSGIAAASQSSVSAAKSLDNKKSIDPEKVVEKGTKPKIVVPPTPPPANSPSKVPRHAICKLERHDFDGKINTFIRIFSDHLMFERPVKQWAIFSACENHYEQGEGIADIIQGHGAEQKESPFKDVTYQTLKRDAFKGTWYYGIHLNELILAPDKRFDCYNNWIFEKMGNDQTLIDFDKCGTQ</sequence>
<evidence type="ECO:0000313" key="3">
    <source>
        <dbReference type="Proteomes" id="UP000824998"/>
    </source>
</evidence>
<feature type="compositionally biased region" description="Pro residues" evidence="1">
    <location>
        <begin position="584"/>
        <end position="593"/>
    </location>
</feature>
<gene>
    <name evidence="2" type="ORF">BJ875DRAFT_78403</name>
</gene>
<feature type="compositionally biased region" description="Basic and acidic residues" evidence="1">
    <location>
        <begin position="569"/>
        <end position="579"/>
    </location>
</feature>
<dbReference type="EMBL" id="MU251547">
    <property type="protein sequence ID" value="KAG9232455.1"/>
    <property type="molecule type" value="Genomic_DNA"/>
</dbReference>
<dbReference type="GO" id="GO:0004252">
    <property type="term" value="F:serine-type endopeptidase activity"/>
    <property type="evidence" value="ECO:0007669"/>
    <property type="project" value="InterPro"/>
</dbReference>
<reference evidence="2" key="1">
    <citation type="journal article" date="2021" name="IMA Fungus">
        <title>Genomic characterization of three marine fungi, including Emericellopsis atlantica sp. nov. with signatures of a generalist lifestyle and marine biomass degradation.</title>
        <authorList>
            <person name="Hagestad O.C."/>
            <person name="Hou L."/>
            <person name="Andersen J.H."/>
            <person name="Hansen E.H."/>
            <person name="Altermark B."/>
            <person name="Li C."/>
            <person name="Kuhnert E."/>
            <person name="Cox R.J."/>
            <person name="Crous P.W."/>
            <person name="Spatafora J.W."/>
            <person name="Lail K."/>
            <person name="Amirebrahimi M."/>
            <person name="Lipzen A."/>
            <person name="Pangilinan J."/>
            <person name="Andreopoulos W."/>
            <person name="Hayes R.D."/>
            <person name="Ng V."/>
            <person name="Grigoriev I.V."/>
            <person name="Jackson S.A."/>
            <person name="Sutton T.D.S."/>
            <person name="Dobson A.D.W."/>
            <person name="Rama T."/>
        </authorList>
    </citation>
    <scope>NUCLEOTIDE SEQUENCE</scope>
    <source>
        <strain evidence="2">TRa018bII</strain>
    </source>
</reference>
<name>A0A9P8C3U0_9HELO</name>
<evidence type="ECO:0000313" key="2">
    <source>
        <dbReference type="EMBL" id="KAG9232455.1"/>
    </source>
</evidence>
<comment type="caution">
    <text evidence="2">The sequence shown here is derived from an EMBL/GenBank/DDBJ whole genome shotgun (WGS) entry which is preliminary data.</text>
</comment>
<dbReference type="AlphaFoldDB" id="A0A9P8C3U0"/>